<comment type="caution">
    <text evidence="7">The sequence shown here is derived from an EMBL/GenBank/DDBJ whole genome shotgun (WGS) entry which is preliminary data.</text>
</comment>
<evidence type="ECO:0000313" key="7">
    <source>
        <dbReference type="EMBL" id="KFX67834.1"/>
    </source>
</evidence>
<dbReference type="InterPro" id="IPR029787">
    <property type="entry name" value="Nucleotide_cyclase"/>
</dbReference>
<accession>A0A0A1YGT8</accession>
<dbReference type="CDD" id="cd01949">
    <property type="entry name" value="GGDEF"/>
    <property type="match status" value="1"/>
</dbReference>
<dbReference type="NCBIfam" id="TIGR00254">
    <property type="entry name" value="GGDEF"/>
    <property type="match status" value="1"/>
</dbReference>
<dbReference type="OrthoDB" id="9803824at2"/>
<dbReference type="Gene3D" id="3.30.70.270">
    <property type="match status" value="1"/>
</dbReference>
<keyword evidence="5" id="KW-0472">Membrane</keyword>
<proteinExistence type="predicted"/>
<evidence type="ECO:0000313" key="8">
    <source>
        <dbReference type="Proteomes" id="UP000030063"/>
    </source>
</evidence>
<dbReference type="GO" id="GO:0052621">
    <property type="term" value="F:diguanylate cyclase activity"/>
    <property type="evidence" value="ECO:0007669"/>
    <property type="project" value="UniProtKB-EC"/>
</dbReference>
<feature type="transmembrane region" description="Helical" evidence="5">
    <location>
        <begin position="188"/>
        <end position="206"/>
    </location>
</feature>
<dbReference type="RefSeq" id="WP_025167299.1">
    <property type="nucleotide sequence ID" value="NZ_AWSQ01000009.1"/>
</dbReference>
<evidence type="ECO:0000256" key="5">
    <source>
        <dbReference type="SAM" id="Phobius"/>
    </source>
</evidence>
<evidence type="ECO:0000256" key="3">
    <source>
        <dbReference type="ARBA" id="ARBA00012528"/>
    </source>
</evidence>
<dbReference type="InterPro" id="IPR043128">
    <property type="entry name" value="Rev_trsase/Diguanyl_cyclase"/>
</dbReference>
<comment type="catalytic activity">
    <reaction evidence="4">
        <text>2 GTP = 3',3'-c-di-GMP + 2 diphosphate</text>
        <dbReference type="Rhea" id="RHEA:24898"/>
        <dbReference type="ChEBI" id="CHEBI:33019"/>
        <dbReference type="ChEBI" id="CHEBI:37565"/>
        <dbReference type="ChEBI" id="CHEBI:58805"/>
        <dbReference type="EC" id="2.7.7.65"/>
    </reaction>
</comment>
<dbReference type="InterPro" id="IPR000160">
    <property type="entry name" value="GGDEF_dom"/>
</dbReference>
<comment type="subcellular location">
    <subcellularLocation>
        <location evidence="2">Cell inner membrane</location>
    </subcellularLocation>
</comment>
<evidence type="ECO:0000256" key="4">
    <source>
        <dbReference type="ARBA" id="ARBA00034247"/>
    </source>
</evidence>
<dbReference type="PANTHER" id="PTHR45138:SF9">
    <property type="entry name" value="DIGUANYLATE CYCLASE DGCM-RELATED"/>
    <property type="match status" value="1"/>
</dbReference>
<dbReference type="GO" id="GO:0005886">
    <property type="term" value="C:plasma membrane"/>
    <property type="evidence" value="ECO:0007669"/>
    <property type="project" value="UniProtKB-SubCell"/>
</dbReference>
<gene>
    <name evidence="7" type="ORF">TMS3_0121750</name>
</gene>
<dbReference type="PANTHER" id="PTHR45138">
    <property type="entry name" value="REGULATORY COMPONENTS OF SENSORY TRANSDUCTION SYSTEM"/>
    <property type="match status" value="1"/>
</dbReference>
<feature type="domain" description="GGDEF" evidence="6">
    <location>
        <begin position="252"/>
        <end position="386"/>
    </location>
</feature>
<dbReference type="InterPro" id="IPR050469">
    <property type="entry name" value="Diguanylate_Cyclase"/>
</dbReference>
<dbReference type="EC" id="2.7.7.65" evidence="3"/>
<keyword evidence="5" id="KW-0812">Transmembrane</keyword>
<dbReference type="STRING" id="1395571.TMS3_0121750"/>
<protein>
    <recommendedName>
        <fullName evidence="3">diguanylate cyclase</fullName>
        <ecNumber evidence="3">2.7.7.65</ecNumber>
    </recommendedName>
</protein>
<dbReference type="AlphaFoldDB" id="A0A0A1YGT8"/>
<dbReference type="FunFam" id="3.30.70.270:FF:000001">
    <property type="entry name" value="Diguanylate cyclase domain protein"/>
    <property type="match status" value="1"/>
</dbReference>
<organism evidence="7 8">
    <name type="scientific">Pseudomonas taeanensis MS-3</name>
    <dbReference type="NCBI Taxonomy" id="1395571"/>
    <lineage>
        <taxon>Bacteria</taxon>
        <taxon>Pseudomonadati</taxon>
        <taxon>Pseudomonadota</taxon>
        <taxon>Gammaproteobacteria</taxon>
        <taxon>Pseudomonadales</taxon>
        <taxon>Pseudomonadaceae</taxon>
        <taxon>Pseudomonas</taxon>
    </lineage>
</organism>
<dbReference type="Proteomes" id="UP000030063">
    <property type="component" value="Unassembled WGS sequence"/>
</dbReference>
<dbReference type="GO" id="GO:0043709">
    <property type="term" value="P:cell adhesion involved in single-species biofilm formation"/>
    <property type="evidence" value="ECO:0007669"/>
    <property type="project" value="TreeGrafter"/>
</dbReference>
<feature type="transmembrane region" description="Helical" evidence="5">
    <location>
        <begin position="51"/>
        <end position="71"/>
    </location>
</feature>
<feature type="transmembrane region" description="Helical" evidence="5">
    <location>
        <begin position="77"/>
        <end position="97"/>
    </location>
</feature>
<keyword evidence="8" id="KW-1185">Reference proteome</keyword>
<dbReference type="GO" id="GO:1902201">
    <property type="term" value="P:negative regulation of bacterial-type flagellum-dependent cell motility"/>
    <property type="evidence" value="ECO:0007669"/>
    <property type="project" value="TreeGrafter"/>
</dbReference>
<name>A0A0A1YGT8_9PSED</name>
<keyword evidence="5" id="KW-1133">Transmembrane helix</keyword>
<dbReference type="SUPFAM" id="SSF55073">
    <property type="entry name" value="Nucleotide cyclase"/>
    <property type="match status" value="1"/>
</dbReference>
<evidence type="ECO:0000256" key="1">
    <source>
        <dbReference type="ARBA" id="ARBA00001946"/>
    </source>
</evidence>
<dbReference type="SMART" id="SM00267">
    <property type="entry name" value="GGDEF"/>
    <property type="match status" value="1"/>
</dbReference>
<dbReference type="EMBL" id="AWSQ01000009">
    <property type="protein sequence ID" value="KFX67834.1"/>
    <property type="molecule type" value="Genomic_DNA"/>
</dbReference>
<dbReference type="PROSITE" id="PS50887">
    <property type="entry name" value="GGDEF"/>
    <property type="match status" value="1"/>
</dbReference>
<dbReference type="eggNOG" id="COG3706">
    <property type="taxonomic scope" value="Bacteria"/>
</dbReference>
<sequence>MPLPHAWLDDVGSSPYADQLSSGFHLLRFANPLEREYRAYILEHSFDLKRIGLNVGILLWLAFAGLDFAMLPAPEVWWVLGVRLVVLIALLICAGLIPPREHAPLLQPLSLLCISIIGIGAALVVGIAHHGDPNYPYEGLLLVSMAAYFLVGLRLSEALACAWLVLLVYVGVELWVDLPMPRLVNNVLFLLFGNLIGAVGCYLLEFKSREHFLVSQLMRVLAEHDSLTGLHNRRSFNRTFERLGRQAQRDSQSIALLLCDIDHFKAYNDRYGHQAGDSALQRVGSLLNDAGRRPLDMAVRLGGEEFAVLLYGIDETQAWQRGEALRTTLEQLKIPHAGSDTAGVLTMSVGVACIQPAQGGELAQLYEHADRALYEAKAFGRNQVVM</sequence>
<feature type="transmembrane region" description="Helical" evidence="5">
    <location>
        <begin position="109"/>
        <end position="129"/>
    </location>
</feature>
<comment type="cofactor">
    <cofactor evidence="1">
        <name>Mg(2+)</name>
        <dbReference type="ChEBI" id="CHEBI:18420"/>
    </cofactor>
</comment>
<dbReference type="Pfam" id="PF00990">
    <property type="entry name" value="GGDEF"/>
    <property type="match status" value="1"/>
</dbReference>
<evidence type="ECO:0000256" key="2">
    <source>
        <dbReference type="ARBA" id="ARBA00004533"/>
    </source>
</evidence>
<feature type="transmembrane region" description="Helical" evidence="5">
    <location>
        <begin position="158"/>
        <end position="176"/>
    </location>
</feature>
<reference evidence="7 8" key="1">
    <citation type="journal article" date="2014" name="Genome Announc.">
        <title>Draft Genome Sequence of Petroleum Oil-Degrading Marine Bacterium Pseudomonas taeanensis Strain MS-3, Isolated from a Crude Oil-Contaminated Seashore.</title>
        <authorList>
            <person name="Lee S.Y."/>
            <person name="Kim S.H."/>
            <person name="Lee D.G."/>
            <person name="Shin S."/>
            <person name="Yun S.H."/>
            <person name="Choi C.W."/>
            <person name="Chung Y.H."/>
            <person name="Choi J.S."/>
            <person name="Kahng H.Y."/>
            <person name="Kim S.I."/>
        </authorList>
    </citation>
    <scope>NUCLEOTIDE SEQUENCE [LARGE SCALE GENOMIC DNA]</scope>
    <source>
        <strain evidence="7 8">MS-3</strain>
    </source>
</reference>
<evidence type="ECO:0000259" key="6">
    <source>
        <dbReference type="PROSITE" id="PS50887"/>
    </source>
</evidence>